<feature type="coiled-coil region" evidence="2">
    <location>
        <begin position="122"/>
        <end position="154"/>
    </location>
</feature>
<name>A0ABM3JGG3_BACDO</name>
<dbReference type="Proteomes" id="UP001652620">
    <property type="component" value="Chromosome 4"/>
</dbReference>
<dbReference type="RefSeq" id="XP_049308320.1">
    <property type="nucleotide sequence ID" value="XM_049452363.1"/>
</dbReference>
<dbReference type="Pfam" id="PF02037">
    <property type="entry name" value="SAP"/>
    <property type="match status" value="1"/>
</dbReference>
<dbReference type="PROSITE" id="PS50800">
    <property type="entry name" value="SAP"/>
    <property type="match status" value="1"/>
</dbReference>
<evidence type="ECO:0000256" key="2">
    <source>
        <dbReference type="SAM" id="Coils"/>
    </source>
</evidence>
<evidence type="ECO:0000259" key="3">
    <source>
        <dbReference type="PROSITE" id="PS50158"/>
    </source>
</evidence>
<organism evidence="5 6">
    <name type="scientific">Bactrocera dorsalis</name>
    <name type="common">Oriental fruit fly</name>
    <name type="synonym">Dacus dorsalis</name>
    <dbReference type="NCBI Taxonomy" id="27457"/>
    <lineage>
        <taxon>Eukaryota</taxon>
        <taxon>Metazoa</taxon>
        <taxon>Ecdysozoa</taxon>
        <taxon>Arthropoda</taxon>
        <taxon>Hexapoda</taxon>
        <taxon>Insecta</taxon>
        <taxon>Pterygota</taxon>
        <taxon>Neoptera</taxon>
        <taxon>Endopterygota</taxon>
        <taxon>Diptera</taxon>
        <taxon>Brachycera</taxon>
        <taxon>Muscomorpha</taxon>
        <taxon>Tephritoidea</taxon>
        <taxon>Tephritidae</taxon>
        <taxon>Bactrocera</taxon>
        <taxon>Bactrocera</taxon>
    </lineage>
</organism>
<evidence type="ECO:0000256" key="1">
    <source>
        <dbReference type="PROSITE-ProRule" id="PRU00047"/>
    </source>
</evidence>
<dbReference type="PROSITE" id="PS50158">
    <property type="entry name" value="ZF_CCHC"/>
    <property type="match status" value="2"/>
</dbReference>
<dbReference type="RefSeq" id="XP_049311299.1">
    <property type="nucleotide sequence ID" value="XM_049455342.1"/>
</dbReference>
<reference evidence="6 7" key="1">
    <citation type="submission" date="2025-05" db="UniProtKB">
        <authorList>
            <consortium name="RefSeq"/>
        </authorList>
    </citation>
    <scope>IDENTIFICATION</scope>
    <source>
        <tissue evidence="6 7">Adult</tissue>
    </source>
</reference>
<keyword evidence="1" id="KW-0863">Zinc-finger</keyword>
<dbReference type="Pfam" id="PF00098">
    <property type="entry name" value="zf-CCHC"/>
    <property type="match status" value="2"/>
</dbReference>
<dbReference type="SUPFAM" id="SSF57756">
    <property type="entry name" value="Retrovirus zinc finger-like domains"/>
    <property type="match status" value="1"/>
</dbReference>
<keyword evidence="2" id="KW-0175">Coiled coil</keyword>
<keyword evidence="1" id="KW-0479">Metal-binding</keyword>
<feature type="domain" description="SAP" evidence="4">
    <location>
        <begin position="8"/>
        <end position="42"/>
    </location>
</feature>
<sequence>MSSNEDSLSLYTVEQLKSWLRSLKHKTTGSKAELIVRLQKIPEELRGNFRNSMVDVDADVDCTQAIIAEKEQADEINEGASSINITEECGEFSNGIVPQYDASNRTSVEKKQKECDANEWRLLKIELELLKRECELKKMENELLMREKEQLRNSDNQTKNISNKQKFADVKELISEFSGSGECLKLWQAQLKNIQSVYQLDDNNLRALIANKLKGNALKWLHSRDDLILMPIDKFLKEMSSLFEEKTSNLMLKKKFEIRQWLTTESFREYFQEKLILANRILIGEDELVEYLIDGIPDNTLRSQAKMQRFHDKYELLEAFRNIQLPRYISKKMTADNQHEQSNNGQQTTRVVRCYNCNSVGHLASVCRKPKRELGACHVCAEVGHLAANCPQRKSRPVQHVTELMEGDEYDH</sequence>
<evidence type="ECO:0000313" key="7">
    <source>
        <dbReference type="RefSeq" id="XP_049311299.1"/>
    </source>
</evidence>
<accession>A0ABM3JGG3</accession>
<dbReference type="SMART" id="SM00343">
    <property type="entry name" value="ZnF_C2HC"/>
    <property type="match status" value="2"/>
</dbReference>
<evidence type="ECO:0000313" key="8">
    <source>
        <dbReference type="RefSeq" id="XP_049316569.1"/>
    </source>
</evidence>
<dbReference type="InterPro" id="IPR036361">
    <property type="entry name" value="SAP_dom_sf"/>
</dbReference>
<dbReference type="Gene3D" id="1.10.720.30">
    <property type="entry name" value="SAP domain"/>
    <property type="match status" value="1"/>
</dbReference>
<evidence type="ECO:0000313" key="6">
    <source>
        <dbReference type="RefSeq" id="XP_049308320.1"/>
    </source>
</evidence>
<feature type="domain" description="CCHC-type" evidence="3">
    <location>
        <begin position="353"/>
        <end position="369"/>
    </location>
</feature>
<dbReference type="InterPro" id="IPR003034">
    <property type="entry name" value="SAP_dom"/>
</dbReference>
<proteinExistence type="predicted"/>
<dbReference type="Proteomes" id="UP001652620">
    <property type="component" value="Chromosome 6"/>
</dbReference>
<protein>
    <submittedName>
        <fullName evidence="6">Uncharacterized protein LOC125777442</fullName>
    </submittedName>
    <submittedName>
        <fullName evidence="7">Uncharacterized protein LOC125778327</fullName>
    </submittedName>
    <submittedName>
        <fullName evidence="8">Uncharacterized protein LOC125779331</fullName>
    </submittedName>
</protein>
<dbReference type="InterPro" id="IPR036875">
    <property type="entry name" value="Znf_CCHC_sf"/>
</dbReference>
<dbReference type="SMART" id="SM00513">
    <property type="entry name" value="SAP"/>
    <property type="match status" value="1"/>
</dbReference>
<dbReference type="SUPFAM" id="SSF68906">
    <property type="entry name" value="SAP domain"/>
    <property type="match status" value="1"/>
</dbReference>
<dbReference type="InterPro" id="IPR001878">
    <property type="entry name" value="Znf_CCHC"/>
</dbReference>
<gene>
    <name evidence="6" type="primary">LOC125777442</name>
    <name evidence="7" type="synonym">LOC125778327</name>
    <name evidence="8" type="synonym">LOC125779331</name>
</gene>
<dbReference type="GeneID" id="125777442"/>
<keyword evidence="5" id="KW-1185">Reference proteome</keyword>
<dbReference type="RefSeq" id="XP_049316569.1">
    <property type="nucleotide sequence ID" value="XM_049460612.1"/>
</dbReference>
<feature type="domain" description="CCHC-type" evidence="3">
    <location>
        <begin position="377"/>
        <end position="392"/>
    </location>
</feature>
<keyword evidence="1" id="KW-0862">Zinc</keyword>
<dbReference type="Proteomes" id="UP001652620">
    <property type="component" value="Chromosome 3"/>
</dbReference>
<dbReference type="Gene3D" id="4.10.60.10">
    <property type="entry name" value="Zinc finger, CCHC-type"/>
    <property type="match status" value="1"/>
</dbReference>
<evidence type="ECO:0000313" key="5">
    <source>
        <dbReference type="Proteomes" id="UP001652620"/>
    </source>
</evidence>
<evidence type="ECO:0000259" key="4">
    <source>
        <dbReference type="PROSITE" id="PS50800"/>
    </source>
</evidence>